<gene>
    <name evidence="12" type="primary">AVEN_3098_1</name>
    <name evidence="13" type="ORF">CDAR_36981</name>
    <name evidence="12" type="ORF">CDAR_68431</name>
</gene>
<evidence type="ECO:0000256" key="5">
    <source>
        <dbReference type="ARBA" id="ARBA00023065"/>
    </source>
</evidence>
<keyword evidence="8" id="KW-0325">Glycoprotein</keyword>
<dbReference type="Pfam" id="PF10613">
    <property type="entry name" value="Lig_chan-Glu_bd"/>
    <property type="match status" value="1"/>
</dbReference>
<dbReference type="InterPro" id="IPR019594">
    <property type="entry name" value="Glu/Gly-bd"/>
</dbReference>
<keyword evidence="6" id="KW-0472">Membrane</keyword>
<dbReference type="AlphaFoldDB" id="A0AAV4SK29"/>
<dbReference type="GO" id="GO:0016020">
    <property type="term" value="C:membrane"/>
    <property type="evidence" value="ECO:0007669"/>
    <property type="project" value="UniProtKB-SubCell"/>
</dbReference>
<organism evidence="13 14">
    <name type="scientific">Caerostris darwini</name>
    <dbReference type="NCBI Taxonomy" id="1538125"/>
    <lineage>
        <taxon>Eukaryota</taxon>
        <taxon>Metazoa</taxon>
        <taxon>Ecdysozoa</taxon>
        <taxon>Arthropoda</taxon>
        <taxon>Chelicerata</taxon>
        <taxon>Arachnida</taxon>
        <taxon>Araneae</taxon>
        <taxon>Araneomorphae</taxon>
        <taxon>Entelegynae</taxon>
        <taxon>Araneoidea</taxon>
        <taxon>Araneidae</taxon>
        <taxon>Caerostris</taxon>
    </lineage>
</organism>
<sequence length="73" mass="8288">MLNLRTALSAWDPWIVLSGNKTEAHGVVLELYDELTRSQVFDFTYQFSSLYGGFQEPSGKWNGMVGEMLKNVN</sequence>
<evidence type="ECO:0000256" key="6">
    <source>
        <dbReference type="ARBA" id="ARBA00023136"/>
    </source>
</evidence>
<keyword evidence="14" id="KW-1185">Reference proteome</keyword>
<evidence type="ECO:0000313" key="14">
    <source>
        <dbReference type="Proteomes" id="UP001054837"/>
    </source>
</evidence>
<evidence type="ECO:0000256" key="10">
    <source>
        <dbReference type="ARBA" id="ARBA00023303"/>
    </source>
</evidence>
<accession>A0AAV4SK29</accession>
<evidence type="ECO:0000256" key="9">
    <source>
        <dbReference type="ARBA" id="ARBA00023286"/>
    </source>
</evidence>
<dbReference type="GO" id="GO:0015276">
    <property type="term" value="F:ligand-gated monoatomic ion channel activity"/>
    <property type="evidence" value="ECO:0007669"/>
    <property type="project" value="InterPro"/>
</dbReference>
<keyword evidence="2" id="KW-0813">Transport</keyword>
<comment type="subcellular location">
    <subcellularLocation>
        <location evidence="1">Membrane</location>
        <topology evidence="1">Multi-pass membrane protein</topology>
    </subcellularLocation>
</comment>
<keyword evidence="5" id="KW-0406">Ion transport</keyword>
<evidence type="ECO:0000259" key="11">
    <source>
        <dbReference type="Pfam" id="PF10613"/>
    </source>
</evidence>
<keyword evidence="4" id="KW-1133">Transmembrane helix</keyword>
<protein>
    <submittedName>
        <fullName evidence="12">Lig_chan-Glu_bd domain-containing protein</fullName>
    </submittedName>
</protein>
<evidence type="ECO:0000313" key="12">
    <source>
        <dbReference type="EMBL" id="GIY13534.1"/>
    </source>
</evidence>
<keyword evidence="3" id="KW-0812">Transmembrane</keyword>
<evidence type="ECO:0000256" key="8">
    <source>
        <dbReference type="ARBA" id="ARBA00023180"/>
    </source>
</evidence>
<evidence type="ECO:0000313" key="13">
    <source>
        <dbReference type="EMBL" id="GIY32612.1"/>
    </source>
</evidence>
<evidence type="ECO:0000256" key="2">
    <source>
        <dbReference type="ARBA" id="ARBA00022448"/>
    </source>
</evidence>
<keyword evidence="10" id="KW-0407">Ion channel</keyword>
<dbReference type="EMBL" id="BPLQ01005250">
    <property type="protein sequence ID" value="GIY13534.1"/>
    <property type="molecule type" value="Genomic_DNA"/>
</dbReference>
<evidence type="ECO:0000256" key="3">
    <source>
        <dbReference type="ARBA" id="ARBA00022692"/>
    </source>
</evidence>
<evidence type="ECO:0000256" key="1">
    <source>
        <dbReference type="ARBA" id="ARBA00004141"/>
    </source>
</evidence>
<evidence type="ECO:0000256" key="7">
    <source>
        <dbReference type="ARBA" id="ARBA00023170"/>
    </source>
</evidence>
<dbReference type="EMBL" id="BPLQ01007824">
    <property type="protein sequence ID" value="GIY32612.1"/>
    <property type="molecule type" value="Genomic_DNA"/>
</dbReference>
<evidence type="ECO:0000256" key="4">
    <source>
        <dbReference type="ARBA" id="ARBA00022989"/>
    </source>
</evidence>
<proteinExistence type="predicted"/>
<name>A0AAV4SK29_9ARAC</name>
<reference evidence="13 14" key="1">
    <citation type="submission" date="2021-06" db="EMBL/GenBank/DDBJ databases">
        <title>Caerostris darwini draft genome.</title>
        <authorList>
            <person name="Kono N."/>
            <person name="Arakawa K."/>
        </authorList>
    </citation>
    <scope>NUCLEOTIDE SEQUENCE [LARGE SCALE GENOMIC DNA]</scope>
</reference>
<feature type="domain" description="Ionotropic glutamate receptor L-glutamate and glycine-binding" evidence="11">
    <location>
        <begin position="15"/>
        <end position="71"/>
    </location>
</feature>
<dbReference type="Proteomes" id="UP001054837">
    <property type="component" value="Unassembled WGS sequence"/>
</dbReference>
<keyword evidence="7" id="KW-0675">Receptor</keyword>
<comment type="caution">
    <text evidence="13">The sequence shown here is derived from an EMBL/GenBank/DDBJ whole genome shotgun (WGS) entry which is preliminary data.</text>
</comment>
<keyword evidence="9" id="KW-1071">Ligand-gated ion channel</keyword>
<dbReference type="Gene3D" id="3.40.190.10">
    <property type="entry name" value="Periplasmic binding protein-like II"/>
    <property type="match status" value="1"/>
</dbReference>